<comment type="caution">
    <text evidence="1">The sequence shown here is derived from an EMBL/GenBank/DDBJ whole genome shotgun (WGS) entry which is preliminary data.</text>
</comment>
<reference evidence="1" key="1">
    <citation type="submission" date="2020-08" db="EMBL/GenBank/DDBJ databases">
        <title>Multicomponent nature underlies the extraordinary mechanical properties of spider dragline silk.</title>
        <authorList>
            <person name="Kono N."/>
            <person name="Nakamura H."/>
            <person name="Mori M."/>
            <person name="Yoshida Y."/>
            <person name="Ohtoshi R."/>
            <person name="Malay A.D."/>
            <person name="Moran D.A.P."/>
            <person name="Tomita M."/>
            <person name="Numata K."/>
            <person name="Arakawa K."/>
        </authorList>
    </citation>
    <scope>NUCLEOTIDE SEQUENCE</scope>
</reference>
<name>A0A8X6U6E2_NEPPI</name>
<evidence type="ECO:0000313" key="1">
    <source>
        <dbReference type="EMBL" id="GFT82953.1"/>
    </source>
</evidence>
<protein>
    <submittedName>
        <fullName evidence="1">Uncharacterized protein</fullName>
    </submittedName>
</protein>
<dbReference type="Proteomes" id="UP000887013">
    <property type="component" value="Unassembled WGS sequence"/>
</dbReference>
<dbReference type="EMBL" id="BMAW01072426">
    <property type="protein sequence ID" value="GFT82953.1"/>
    <property type="molecule type" value="Genomic_DNA"/>
</dbReference>
<keyword evidence="2" id="KW-1185">Reference proteome</keyword>
<gene>
    <name evidence="1" type="ORF">NPIL_279731</name>
</gene>
<evidence type="ECO:0000313" key="2">
    <source>
        <dbReference type="Proteomes" id="UP000887013"/>
    </source>
</evidence>
<organism evidence="1 2">
    <name type="scientific">Nephila pilipes</name>
    <name type="common">Giant wood spider</name>
    <name type="synonym">Nephila maculata</name>
    <dbReference type="NCBI Taxonomy" id="299642"/>
    <lineage>
        <taxon>Eukaryota</taxon>
        <taxon>Metazoa</taxon>
        <taxon>Ecdysozoa</taxon>
        <taxon>Arthropoda</taxon>
        <taxon>Chelicerata</taxon>
        <taxon>Arachnida</taxon>
        <taxon>Araneae</taxon>
        <taxon>Araneomorphae</taxon>
        <taxon>Entelegynae</taxon>
        <taxon>Araneoidea</taxon>
        <taxon>Nephilidae</taxon>
        <taxon>Nephila</taxon>
    </lineage>
</organism>
<accession>A0A8X6U6E2</accession>
<sequence>MAVAVFSDSRSGTHVIMQLATKALKIFLDGFDAQSSPLSEKAILISDRCGEAVIRITSGNFRENAMRLRPFCAGFRSGKNGKEPLFLLRFQTGLASASRRVFNFSMNGTQVRIIGIVGIISSARIVGGVARVHQSVRSQSHVSPLGIWILPWPPMGVQDLNGVWFEKSFSVRVVCWDIPPIAVIKVPIKDQFTVPSAFESRIGTKTWTDIRLVEQNRKSYAASPCSKIV</sequence>
<proteinExistence type="predicted"/>
<dbReference type="AlphaFoldDB" id="A0A8X6U6E2"/>